<dbReference type="Pfam" id="PF01496">
    <property type="entry name" value="V_ATPase_I"/>
    <property type="match status" value="1"/>
</dbReference>
<organism evidence="10 11">
    <name type="scientific">Gnathostoma spinigerum</name>
    <dbReference type="NCBI Taxonomy" id="75299"/>
    <lineage>
        <taxon>Eukaryota</taxon>
        <taxon>Metazoa</taxon>
        <taxon>Ecdysozoa</taxon>
        <taxon>Nematoda</taxon>
        <taxon>Chromadorea</taxon>
        <taxon>Rhabditida</taxon>
        <taxon>Spirurina</taxon>
        <taxon>Gnathostomatomorpha</taxon>
        <taxon>Gnathostomatoidea</taxon>
        <taxon>Gnathostomatidae</taxon>
        <taxon>Gnathostoma</taxon>
    </lineage>
</organism>
<comment type="similarity">
    <text evidence="2 8">Belongs to the V-ATPase 116 kDa subunit family.</text>
</comment>
<keyword evidence="6 8" id="KW-0406">Ion transport</keyword>
<protein>
    <recommendedName>
        <fullName evidence="8">V-type proton ATPase subunit a</fullName>
    </recommendedName>
</protein>
<dbReference type="Proteomes" id="UP001608902">
    <property type="component" value="Unassembled WGS sequence"/>
</dbReference>
<keyword evidence="3 8" id="KW-0813">Transport</keyword>
<feature type="coiled-coil region" evidence="9">
    <location>
        <begin position="51"/>
        <end position="128"/>
    </location>
</feature>
<keyword evidence="4" id="KW-0812">Transmembrane</keyword>
<evidence type="ECO:0000256" key="5">
    <source>
        <dbReference type="ARBA" id="ARBA00022989"/>
    </source>
</evidence>
<reference evidence="10 11" key="1">
    <citation type="submission" date="2024-08" db="EMBL/GenBank/DDBJ databases">
        <title>Gnathostoma spinigerum genome.</title>
        <authorList>
            <person name="Gonzalez-Bertolin B."/>
            <person name="Monzon S."/>
            <person name="Zaballos A."/>
            <person name="Jimenez P."/>
            <person name="Dekumyoy P."/>
            <person name="Varona S."/>
            <person name="Cuesta I."/>
            <person name="Sumanam S."/>
            <person name="Adisakwattana P."/>
            <person name="Gasser R.B."/>
            <person name="Hernandez-Gonzalez A."/>
            <person name="Young N.D."/>
            <person name="Perteguer M.J."/>
        </authorList>
    </citation>
    <scope>NUCLEOTIDE SEQUENCE [LARGE SCALE GENOMIC DNA]</scope>
    <source>
        <strain evidence="10">AL3</strain>
        <tissue evidence="10">Liver</tissue>
    </source>
</reference>
<evidence type="ECO:0000256" key="3">
    <source>
        <dbReference type="ARBA" id="ARBA00022448"/>
    </source>
</evidence>
<dbReference type="GO" id="GO:0016020">
    <property type="term" value="C:membrane"/>
    <property type="evidence" value="ECO:0007669"/>
    <property type="project" value="UniProtKB-SubCell"/>
</dbReference>
<evidence type="ECO:0000256" key="1">
    <source>
        <dbReference type="ARBA" id="ARBA00004141"/>
    </source>
</evidence>
<evidence type="ECO:0000313" key="11">
    <source>
        <dbReference type="Proteomes" id="UP001608902"/>
    </source>
</evidence>
<dbReference type="PANTHER" id="PTHR11629">
    <property type="entry name" value="VACUOLAR PROTON ATPASES"/>
    <property type="match status" value="1"/>
</dbReference>
<comment type="caution">
    <text evidence="10">The sequence shown here is derived from an EMBL/GenBank/DDBJ whole genome shotgun (WGS) entry which is preliminary data.</text>
</comment>
<dbReference type="InterPro" id="IPR002490">
    <property type="entry name" value="V-ATPase_116kDa_su"/>
</dbReference>
<evidence type="ECO:0000256" key="7">
    <source>
        <dbReference type="ARBA" id="ARBA00023136"/>
    </source>
</evidence>
<proteinExistence type="inferred from homology"/>
<evidence type="ECO:0000256" key="9">
    <source>
        <dbReference type="SAM" id="Coils"/>
    </source>
</evidence>
<comment type="function">
    <text evidence="8">Essential component of the vacuolar proton pump (V-ATPase), a multimeric enzyme that catalyzes the translocation of protons across the membranes. Required for assembly and activity of the V-ATPase.</text>
</comment>
<dbReference type="GO" id="GO:1902600">
    <property type="term" value="P:proton transmembrane transport"/>
    <property type="evidence" value="ECO:0007669"/>
    <property type="project" value="UniProtKB-KW"/>
</dbReference>
<name>A0ABD6EJE0_9BILA</name>
<keyword evidence="11" id="KW-1185">Reference proteome</keyword>
<evidence type="ECO:0000256" key="8">
    <source>
        <dbReference type="RuleBase" id="RU361189"/>
    </source>
</evidence>
<comment type="subcellular location">
    <subcellularLocation>
        <location evidence="1">Membrane</location>
        <topology evidence="1">Multi-pass membrane protein</topology>
    </subcellularLocation>
</comment>
<sequence length="177" mass="21249">MGSLYRSEEMCLAQLFLQTEAAYTCVAELGELGLVQFRDLNPDVSAFQRKFVNEVRRCDEMERKLRFLEREIKRDAIPMLDTGENPDAPQPREMIDLEATFEKLENELREVNQNEEMLKKNFSELTELKHILRKTQQFFEEDCWFSKCCSWEKWRKFQKKKERKYQEKGQGMTTILK</sequence>
<evidence type="ECO:0000313" key="10">
    <source>
        <dbReference type="EMBL" id="MFH4980093.1"/>
    </source>
</evidence>
<accession>A0ABD6EJE0</accession>
<evidence type="ECO:0000256" key="4">
    <source>
        <dbReference type="ARBA" id="ARBA00022692"/>
    </source>
</evidence>
<keyword evidence="7" id="KW-0472">Membrane</keyword>
<evidence type="ECO:0000256" key="6">
    <source>
        <dbReference type="ARBA" id="ARBA00023065"/>
    </source>
</evidence>
<dbReference type="EMBL" id="JBGFUD010005058">
    <property type="protein sequence ID" value="MFH4980093.1"/>
    <property type="molecule type" value="Genomic_DNA"/>
</dbReference>
<gene>
    <name evidence="10" type="ORF">AB6A40_006802</name>
</gene>
<keyword evidence="5" id="KW-1133">Transmembrane helix</keyword>
<dbReference type="PANTHER" id="PTHR11629:SF63">
    <property type="entry name" value="V-TYPE PROTON ATPASE SUBUNIT A"/>
    <property type="match status" value="1"/>
</dbReference>
<keyword evidence="8" id="KW-0375">Hydrogen ion transport</keyword>
<evidence type="ECO:0000256" key="2">
    <source>
        <dbReference type="ARBA" id="ARBA00009904"/>
    </source>
</evidence>
<dbReference type="AlphaFoldDB" id="A0ABD6EJE0"/>
<keyword evidence="9" id="KW-0175">Coiled coil</keyword>